<proteinExistence type="predicted"/>
<evidence type="ECO:0000313" key="3">
    <source>
        <dbReference type="EMBL" id="PSC67164.1"/>
    </source>
</evidence>
<keyword evidence="2" id="KW-1133">Transmembrane helix</keyword>
<dbReference type="AlphaFoldDB" id="A0A2P6UZC5"/>
<organism evidence="3 4">
    <name type="scientific">Micractinium conductrix</name>
    <dbReference type="NCBI Taxonomy" id="554055"/>
    <lineage>
        <taxon>Eukaryota</taxon>
        <taxon>Viridiplantae</taxon>
        <taxon>Chlorophyta</taxon>
        <taxon>core chlorophytes</taxon>
        <taxon>Trebouxiophyceae</taxon>
        <taxon>Chlorellales</taxon>
        <taxon>Chlorellaceae</taxon>
        <taxon>Chlorella clade</taxon>
        <taxon>Micractinium</taxon>
    </lineage>
</organism>
<evidence type="ECO:0000256" key="1">
    <source>
        <dbReference type="SAM" id="MobiDB-lite"/>
    </source>
</evidence>
<accession>A0A2P6UZC5</accession>
<evidence type="ECO:0008006" key="5">
    <source>
        <dbReference type="Google" id="ProtNLM"/>
    </source>
</evidence>
<keyword evidence="2" id="KW-0472">Membrane</keyword>
<comment type="caution">
    <text evidence="3">The sequence shown here is derived from an EMBL/GenBank/DDBJ whole genome shotgun (WGS) entry which is preliminary data.</text>
</comment>
<feature type="compositionally biased region" description="Low complexity" evidence="1">
    <location>
        <begin position="180"/>
        <end position="198"/>
    </location>
</feature>
<keyword evidence="2" id="KW-0812">Transmembrane</keyword>
<feature type="transmembrane region" description="Helical" evidence="2">
    <location>
        <begin position="257"/>
        <end position="277"/>
    </location>
</feature>
<dbReference type="SUPFAM" id="SSF54160">
    <property type="entry name" value="Chromo domain-like"/>
    <property type="match status" value="1"/>
</dbReference>
<dbReference type="Proteomes" id="UP000239649">
    <property type="component" value="Unassembled WGS sequence"/>
</dbReference>
<keyword evidence="4" id="KW-1185">Reference proteome</keyword>
<dbReference type="InterPro" id="IPR016197">
    <property type="entry name" value="Chromo-like_dom_sf"/>
</dbReference>
<dbReference type="EMBL" id="LHPF02000083">
    <property type="protein sequence ID" value="PSC67164.1"/>
    <property type="molecule type" value="Genomic_DNA"/>
</dbReference>
<sequence length="366" mass="40878">MNTAFVHLVRLMERKPADMPIHVYYQCIAPILEAHHRCGIDPHWLRSTWEATLVAAPTAAAPEAALAASRDAAGISLCAAPCVTRCLVCSTPLQEHVAGHKPYFYQDLQAGVQATAIFKTCPICRSHYDINDWANGTALRLQREEFFIKWHKYRMSASTWEPREIVLGEELPWKQTTPRAAAAGAAGETQSEAGQEQVEGGGDGSGGDAPRRRRFKTCSARKPDKRNPHTSGALFAFTACGAMFPAIEAVGCKTTALVLYYLLLLYALHPFPLIISFDDMCHLARYAMNPTRMEASPKVAQFVDTVIKVVDFFHFNKNHTGKWCHKHVNPHKCELLKGHRHNLSICEQRFKWVSQFKTSLSSHVPV</sequence>
<name>A0A2P6UZC5_9CHLO</name>
<reference evidence="3 4" key="1">
    <citation type="journal article" date="2018" name="Plant J.">
        <title>Genome sequences of Chlorella sorokiniana UTEX 1602 and Micractinium conductrix SAG 241.80: implications to maltose excretion by a green alga.</title>
        <authorList>
            <person name="Arriola M.B."/>
            <person name="Velmurugan N."/>
            <person name="Zhang Y."/>
            <person name="Plunkett M.H."/>
            <person name="Hondzo H."/>
            <person name="Barney B.M."/>
        </authorList>
    </citation>
    <scope>NUCLEOTIDE SEQUENCE [LARGE SCALE GENOMIC DNA]</scope>
    <source>
        <strain evidence="3 4">SAG 241.80</strain>
    </source>
</reference>
<protein>
    <recommendedName>
        <fullName evidence="5">Chromo domain-containing protein</fullName>
    </recommendedName>
</protein>
<gene>
    <name evidence="3" type="ORF">C2E20_9143</name>
</gene>
<feature type="region of interest" description="Disordered" evidence="1">
    <location>
        <begin position="178"/>
        <end position="212"/>
    </location>
</feature>
<feature type="transmembrane region" description="Helical" evidence="2">
    <location>
        <begin position="231"/>
        <end position="251"/>
    </location>
</feature>
<evidence type="ECO:0000256" key="2">
    <source>
        <dbReference type="SAM" id="Phobius"/>
    </source>
</evidence>
<dbReference type="OrthoDB" id="5955232at2759"/>
<evidence type="ECO:0000313" key="4">
    <source>
        <dbReference type="Proteomes" id="UP000239649"/>
    </source>
</evidence>